<evidence type="ECO:0000313" key="2">
    <source>
        <dbReference type="EMBL" id="THD26651.1"/>
    </source>
</evidence>
<proteinExistence type="predicted"/>
<dbReference type="EMBL" id="JXXN02000670">
    <property type="protein sequence ID" value="THD26651.1"/>
    <property type="molecule type" value="Genomic_DNA"/>
</dbReference>
<sequence length="2440" mass="273173">MTDVNMNVRVGVLPSRSKLSLQESVPLLTSNLNNLGSQCDSNQTVEKEPLVNHSTRFRGHFILDKSREHAEGSQDHSILEASIRCSDTQTNPKNGVETISAGKKSRYRIRLEYEFDQSVGKPKQLSLSSVELLSASEGITSSSILTELKPILRNIVDRLVENYHSESMESKKGDQCRSICAKRASRDLSLVRSSDLSEVCGRQADKTKARDKNKVSSKKSPCLMDNSSLGHIPSPVVDESQFITIPLQTAQSDFPSLISWGNLSSTSTDMSNFKQELCTYRVGSECLSMDTPNALRKKEKDTFNALPEITQSVEVKLNPRKSDQFLPLSDYKEIHWLCLYSRGEPCAQALSAIVQVFEGAVCIPICQNGLHNFIANETCLSTQPLGSECNKLFRRQTETKLEDDGGLWSDNLISRSIESKTTVGSYTNEVSIFTSRSRAQRQMEVMSGGPITQTRGNLLRPTRSQNRSVIDTHSLDRQGHPQPQTICAHPRISTSQNVLTNLQQSEGHSLRRRHSVTESQKPPFEGFRNRLRRSKTGRKIVTSLHNSVSTSTPLGVHIIPAVRSQSRGKLFFECPWLDSSMSNALGWNNNSTGRRVQTVFYCPVLRPIYCRRGHSTPSYNTYQVCGIRRRRSCSCYCSCHGCSRTCVRSVEPGQSVSIAYCRRVRRRRRRRCCALLGDSAKVYIDLDPGHYALHRYSSDDRIIVSSPPPSVPHETTAQNAGTGGNVLNPLEKSTPQESTDTKNNSSTSNKNQCKCHMILEFNRLRRRGFRLVPTCLTNDIYLRRRRKVLSNTEIWRRKQVASSRYPLRATYLRSGLVRVELPLLLPSQPAVPAGKFLRRIVNSRKQLSSRRTNPGKKSRGSVRGEWKGIRSRSYIETRTSKQGIQSVQTVPDFVPSQKTRKSPIPVKMKGASIKLFTERTTSEQLQSETLRNSSVFNLAPCTSPSRKCLAEDGKFYFFASSPDSLTTVRSEFVEPKIQLPVARLRADCSNKQYSAVCPVVIGDIPSRNCICVGNTNVQCDANGISEFHLDANQPDTFENVCYSRQDSQSVAPGLNNVVECVNCAVTESSSQLGKGFTPFATKPITNRITNKPVTSAKMSWKSYPCTTHDKSPKNSCISPTKQVRPVGDAAILLKTSRQLVHSMTNIMPEQCEKQAVEMLASVFNKPVSSRGSRPPSLHGDPSLPTTTHSYYNMHQPIGVKLSPVAQSGVINRLGRNDETVYTADQIHSSISFSQCDKSFATSDFEVALNKNLPDYDLSHTLRKSCGIDMQEQEEAVLVTNEPKTRRSIVYGDEALLPCTLEVCTYASPMADPNIEQGRNSLVDEDSEPVDYAVFSRKNPSSQQFRLRNQVDLSTSVTELSTPSDYRGFRVWSSLSMTSPVLNQFQWDQNQTLSPISVSNITEFKPNVEFSPPGKLYHFDAKRDADGGGSYRASSIALHSSGLPLDDKVTEHSLSDSQFSTPMISKGTVERTANEELVEFPLRRVGDVLHDSECLSEEPSTELDTYAKPCSESLDVYIHSFRDCDRSHSSSNPPEKINTNLDARSQTKKSTGETVLRIRKSGRVQSVSPIIQLTDFAHVKKRDFAESVSGVTESNKTIRSWKRLKLDITERPTGSGTVRIYSRQKGITQPVHSLLQPKSNYWKTKFAHANPLSASTLARRVLALCSSGNPITGVTESKELLDTNNSNSCMLNEGKTSKKNRVFPPHLSLVEKPCFWEIECAPQLQISPSSSSVSIASKSVLTEEQFVKMFLATPHRDTMRPNNMEVDNGDTAFVDSSIRRASGTMLKAYALTGSRFIVPECYFTTEDMSMDMGDLESNNWAEFDESSCSVPLDEPELLQTDSSSSTDGRVNCSSAPSYFWYLNEADSDSWIPFREISEEGRGDDLLGELDILDFNYLNQVSLSQSAFLSFDGATDYSEADSFIPSQLALSAGSSQSDLKLSQNEDLDKTLSMQSMILRPADSDPVLDTNELNLTDPKQFISFSDHLNSSGKDENRTLPVKTTRTKLSIRKVSHGITRSVDNIPKIPDSRSDPFTGGAVTNVHRGSLIYTSATIEMEPVRLVRIQTTDSSMFSHKNDHIDVVFESQELVYTTEQLVWMPQMNRSISKGLSAPCNCIGPRTLGLISSTNYILLEKQYEVCQLYKNRVDWKTETAMQVQISQSQSTLCDQFPLGNTLVQCKSSEVMCTDQYKSDVASGIIERQVETVCVSSPLWILARRGSEPPKRSGLCFSTRRFSNTFKSAWIRFKSPYRAPENVYHPDRMSWEKNIDCLPTVRRKRISEASGPIQWKASQIKESTMTAHRVHRARGIRMSSGLGPRTSSYRRIQSHEYESVSRVNPIHKRVVSGRPSSLSLNRRVTDSRNYGLVFRPTTEQMSSARYLFTKPRSTYLKQNCKRRTKTNRDKPTTALRKTKKHTGRVALSEPSFRKEQLGRSVCRFRGTYCF</sequence>
<accession>A0A4E0RJH7</accession>
<protein>
    <submittedName>
        <fullName evidence="2">Uncharacterized protein</fullName>
    </submittedName>
</protein>
<comment type="caution">
    <text evidence="2">The sequence shown here is derived from an EMBL/GenBank/DDBJ whole genome shotgun (WGS) entry which is preliminary data.</text>
</comment>
<feature type="compositionally biased region" description="Polar residues" evidence="1">
    <location>
        <begin position="1528"/>
        <end position="1552"/>
    </location>
</feature>
<evidence type="ECO:0000256" key="1">
    <source>
        <dbReference type="SAM" id="MobiDB-lite"/>
    </source>
</evidence>
<keyword evidence="3" id="KW-1185">Reference proteome</keyword>
<reference evidence="2" key="1">
    <citation type="submission" date="2019-03" db="EMBL/GenBank/DDBJ databases">
        <title>Improved annotation for the trematode Fasciola hepatica.</title>
        <authorList>
            <person name="Choi Y.-J."/>
            <person name="Martin J."/>
            <person name="Mitreva M."/>
        </authorList>
    </citation>
    <scope>NUCLEOTIDE SEQUENCE [LARGE SCALE GENOMIC DNA]</scope>
</reference>
<feature type="region of interest" description="Disordered" evidence="1">
    <location>
        <begin position="505"/>
        <end position="524"/>
    </location>
</feature>
<feature type="region of interest" description="Disordered" evidence="1">
    <location>
        <begin position="2392"/>
        <end position="2414"/>
    </location>
</feature>
<feature type="region of interest" description="Disordered" evidence="1">
    <location>
        <begin position="844"/>
        <end position="864"/>
    </location>
</feature>
<evidence type="ECO:0000313" key="3">
    <source>
        <dbReference type="Proteomes" id="UP000230066"/>
    </source>
</evidence>
<feature type="compositionally biased region" description="Low complexity" evidence="1">
    <location>
        <begin position="741"/>
        <end position="750"/>
    </location>
</feature>
<feature type="region of interest" description="Disordered" evidence="1">
    <location>
        <begin position="1166"/>
        <end position="1188"/>
    </location>
</feature>
<gene>
    <name evidence="2" type="ORF">D915_002490</name>
</gene>
<feature type="region of interest" description="Disordered" evidence="1">
    <location>
        <begin position="705"/>
        <end position="750"/>
    </location>
</feature>
<name>A0A4E0RJH7_FASHE</name>
<feature type="region of interest" description="Disordered" evidence="1">
    <location>
        <begin position="1524"/>
        <end position="1552"/>
    </location>
</feature>
<dbReference type="Proteomes" id="UP000230066">
    <property type="component" value="Unassembled WGS sequence"/>
</dbReference>
<organism evidence="2 3">
    <name type="scientific">Fasciola hepatica</name>
    <name type="common">Liver fluke</name>
    <dbReference type="NCBI Taxonomy" id="6192"/>
    <lineage>
        <taxon>Eukaryota</taxon>
        <taxon>Metazoa</taxon>
        <taxon>Spiralia</taxon>
        <taxon>Lophotrochozoa</taxon>
        <taxon>Platyhelminthes</taxon>
        <taxon>Trematoda</taxon>
        <taxon>Digenea</taxon>
        <taxon>Plagiorchiida</taxon>
        <taxon>Echinostomata</taxon>
        <taxon>Echinostomatoidea</taxon>
        <taxon>Fasciolidae</taxon>
        <taxon>Fasciola</taxon>
    </lineage>
</organism>